<evidence type="ECO:0000256" key="1">
    <source>
        <dbReference type="ARBA" id="ARBA00004477"/>
    </source>
</evidence>
<dbReference type="GO" id="GO:0006506">
    <property type="term" value="P:GPI anchor biosynthetic process"/>
    <property type="evidence" value="ECO:0007669"/>
    <property type="project" value="UniProtKB-KW"/>
</dbReference>
<evidence type="ECO:0000256" key="7">
    <source>
        <dbReference type="ARBA" id="ARBA00022679"/>
    </source>
</evidence>
<dbReference type="PANTHER" id="PTHR12468">
    <property type="entry name" value="GPI MANNOSYLTRANSFERASE 2"/>
    <property type="match status" value="1"/>
</dbReference>
<dbReference type="EMBL" id="JANBVN010000012">
    <property type="protein sequence ID" value="KAJ9162335.1"/>
    <property type="molecule type" value="Genomic_DNA"/>
</dbReference>
<evidence type="ECO:0000256" key="6">
    <source>
        <dbReference type="ARBA" id="ARBA00022676"/>
    </source>
</evidence>
<evidence type="ECO:0000313" key="14">
    <source>
        <dbReference type="Proteomes" id="UP001174691"/>
    </source>
</evidence>
<keyword evidence="10 12" id="KW-1133">Transmembrane helix</keyword>
<dbReference type="GO" id="GO:0031501">
    <property type="term" value="C:mannosyltransferase complex"/>
    <property type="evidence" value="ECO:0007669"/>
    <property type="project" value="TreeGrafter"/>
</dbReference>
<dbReference type="GO" id="GO:0000009">
    <property type="term" value="F:alpha-1,6-mannosyltransferase activity"/>
    <property type="evidence" value="ECO:0007669"/>
    <property type="project" value="InterPro"/>
</dbReference>
<evidence type="ECO:0000256" key="4">
    <source>
        <dbReference type="ARBA" id="ARBA00013795"/>
    </source>
</evidence>
<keyword evidence="14" id="KW-1185">Reference proteome</keyword>
<keyword evidence="7 12" id="KW-0808">Transferase</keyword>
<evidence type="ECO:0000256" key="9">
    <source>
        <dbReference type="ARBA" id="ARBA00022824"/>
    </source>
</evidence>
<evidence type="ECO:0000256" key="8">
    <source>
        <dbReference type="ARBA" id="ARBA00022692"/>
    </source>
</evidence>
<sequence length="434" mass="47159">MLAQDAVRRPVRTLVTVFAAWKLFLFLVAAGSTLGPAYDTSASITLDAANPSNSSAPVLLARLTSWDAIYFTQVARRGYLFEQEWAFGSGLTIAIQYLVKVFTSLGIQNRGHLESAAGVLVANVSHLLSALVLESLGRVITGDNRVALVAALLHVFSPAGLFLSAPYAEAPFALLSFLGYLLYAKSCVTRRPLARDAQIILAGVLFGVATTFRSNGISHGVPFAWEFIQHLLTLPRRPLPAIRRLIPLGMGGICVAAGSVVPQFIAYRRFCDPAASVQRPWCHGRLGSIYAFVQVHYWDNGLFRYWKLSNIPLFLLAAPMLYVLARSGIAQLVSKGNTAKGPKSERHERAAWLVQSAAAAQVILALLTLTSHHVQIITRMASGYPLWYLWLAGWLARGDKAVPKGGFSGNGFVVFMVMYASIQAVLFASFLPPA</sequence>
<gene>
    <name evidence="13" type="ORF">NKR19_g1363</name>
</gene>
<feature type="transmembrane region" description="Helical" evidence="12">
    <location>
        <begin position="407"/>
        <end position="431"/>
    </location>
</feature>
<feature type="transmembrane region" description="Helical" evidence="12">
    <location>
        <begin position="85"/>
        <end position="103"/>
    </location>
</feature>
<dbReference type="GO" id="GO:0005789">
    <property type="term" value="C:endoplasmic reticulum membrane"/>
    <property type="evidence" value="ECO:0007669"/>
    <property type="project" value="UniProtKB-SubCell"/>
</dbReference>
<organism evidence="13 14">
    <name type="scientific">Coniochaeta hoffmannii</name>
    <dbReference type="NCBI Taxonomy" id="91930"/>
    <lineage>
        <taxon>Eukaryota</taxon>
        <taxon>Fungi</taxon>
        <taxon>Dikarya</taxon>
        <taxon>Ascomycota</taxon>
        <taxon>Pezizomycotina</taxon>
        <taxon>Sordariomycetes</taxon>
        <taxon>Sordariomycetidae</taxon>
        <taxon>Coniochaetales</taxon>
        <taxon>Coniochaetaceae</taxon>
        <taxon>Coniochaeta</taxon>
    </lineage>
</organism>
<dbReference type="Pfam" id="PF04188">
    <property type="entry name" value="Mannosyl_trans2"/>
    <property type="match status" value="1"/>
</dbReference>
<keyword evidence="11 12" id="KW-0472">Membrane</keyword>
<evidence type="ECO:0000256" key="3">
    <source>
        <dbReference type="ARBA" id="ARBA00008698"/>
    </source>
</evidence>
<evidence type="ECO:0000313" key="13">
    <source>
        <dbReference type="EMBL" id="KAJ9162335.1"/>
    </source>
</evidence>
<feature type="transmembrane region" description="Helical" evidence="12">
    <location>
        <begin position="311"/>
        <end position="329"/>
    </location>
</feature>
<comment type="function">
    <text evidence="12">Mannosyltransferase involved in glycosylphosphatidylinositol-anchor biosynthesis.</text>
</comment>
<dbReference type="PANTHER" id="PTHR12468:SF2">
    <property type="entry name" value="GPI MANNOSYLTRANSFERASE 2"/>
    <property type="match status" value="1"/>
</dbReference>
<feature type="transmembrane region" description="Helical" evidence="12">
    <location>
        <begin position="376"/>
        <end position="395"/>
    </location>
</feature>
<feature type="transmembrane region" description="Helical" evidence="12">
    <location>
        <begin position="170"/>
        <end position="188"/>
    </location>
</feature>
<proteinExistence type="inferred from homology"/>
<comment type="pathway">
    <text evidence="2 12">Glycolipid biosynthesis; glycosylphosphatidylinositol-anchor biosynthesis.</text>
</comment>
<keyword evidence="8 12" id="KW-0812">Transmembrane</keyword>
<dbReference type="InterPro" id="IPR007315">
    <property type="entry name" value="PIG-V/Gpi18"/>
</dbReference>
<evidence type="ECO:0000256" key="10">
    <source>
        <dbReference type="ARBA" id="ARBA00022989"/>
    </source>
</evidence>
<protein>
    <recommendedName>
        <fullName evidence="4 12">GPI mannosyltransferase 2</fullName>
        <ecNumber evidence="12">2.4.1.-</ecNumber>
    </recommendedName>
</protein>
<keyword evidence="6 12" id="KW-0328">Glycosyltransferase</keyword>
<evidence type="ECO:0000256" key="11">
    <source>
        <dbReference type="ARBA" id="ARBA00023136"/>
    </source>
</evidence>
<reference evidence="13" key="1">
    <citation type="submission" date="2022-07" db="EMBL/GenBank/DDBJ databases">
        <title>Fungi with potential for degradation of polypropylene.</title>
        <authorList>
            <person name="Gostincar C."/>
        </authorList>
    </citation>
    <scope>NUCLEOTIDE SEQUENCE</scope>
    <source>
        <strain evidence="13">EXF-13287</strain>
    </source>
</reference>
<keyword evidence="9 12" id="KW-0256">Endoplasmic reticulum</keyword>
<evidence type="ECO:0000256" key="5">
    <source>
        <dbReference type="ARBA" id="ARBA00022502"/>
    </source>
</evidence>
<comment type="caution">
    <text evidence="13">The sequence shown here is derived from an EMBL/GenBank/DDBJ whole genome shotgun (WGS) entry which is preliminary data.</text>
</comment>
<dbReference type="Proteomes" id="UP001174691">
    <property type="component" value="Unassembled WGS sequence"/>
</dbReference>
<accession>A0AA38W035</accession>
<feature type="transmembrane region" description="Helical" evidence="12">
    <location>
        <begin position="350"/>
        <end position="370"/>
    </location>
</feature>
<comment type="subcellular location">
    <subcellularLocation>
        <location evidence="1 12">Endoplasmic reticulum membrane</location>
        <topology evidence="1 12">Multi-pass membrane protein</topology>
    </subcellularLocation>
</comment>
<evidence type="ECO:0000256" key="2">
    <source>
        <dbReference type="ARBA" id="ARBA00004687"/>
    </source>
</evidence>
<name>A0AA38W035_9PEZI</name>
<dbReference type="EC" id="2.4.1.-" evidence="12"/>
<evidence type="ECO:0000256" key="12">
    <source>
        <dbReference type="RuleBase" id="RU363112"/>
    </source>
</evidence>
<feature type="transmembrane region" description="Helical" evidence="12">
    <location>
        <begin position="245"/>
        <end position="265"/>
    </location>
</feature>
<dbReference type="AlphaFoldDB" id="A0AA38W035"/>
<comment type="similarity">
    <text evidence="3 12">Belongs to the PIGV family.</text>
</comment>
<dbReference type="GO" id="GO:0004376">
    <property type="term" value="F:GPI mannosyltransferase activity"/>
    <property type="evidence" value="ECO:0007669"/>
    <property type="project" value="InterPro"/>
</dbReference>
<feature type="transmembrane region" description="Helical" evidence="12">
    <location>
        <begin position="12"/>
        <end position="34"/>
    </location>
</feature>
<feature type="transmembrane region" description="Helical" evidence="12">
    <location>
        <begin position="115"/>
        <end position="133"/>
    </location>
</feature>
<keyword evidence="5 12" id="KW-0337">GPI-anchor biosynthesis</keyword>